<dbReference type="SUPFAM" id="SSF53474">
    <property type="entry name" value="alpha/beta-Hydrolases"/>
    <property type="match status" value="1"/>
</dbReference>
<protein>
    <submittedName>
        <fullName evidence="2">Uncharacterized protein</fullName>
    </submittedName>
</protein>
<dbReference type="Proteomes" id="UP000650081">
    <property type="component" value="Unassembled WGS sequence"/>
</dbReference>
<accession>A0A923PJL2</accession>
<dbReference type="InterPro" id="IPR029058">
    <property type="entry name" value="AB_hydrolase_fold"/>
</dbReference>
<dbReference type="AlphaFoldDB" id="A0A923PJL2"/>
<comment type="caution">
    <text evidence="2">The sequence shown here is derived from an EMBL/GenBank/DDBJ whole genome shotgun (WGS) entry which is preliminary data.</text>
</comment>
<gene>
    <name evidence="2" type="ORF">H9S92_06875</name>
</gene>
<dbReference type="Gene3D" id="1.10.260.160">
    <property type="match status" value="1"/>
</dbReference>
<feature type="chain" id="PRO_5036795299" evidence="1">
    <location>
        <begin position="21"/>
        <end position="480"/>
    </location>
</feature>
<reference evidence="2" key="1">
    <citation type="submission" date="2020-08" db="EMBL/GenBank/DDBJ databases">
        <title>Lewinella bacteria from marine environments.</title>
        <authorList>
            <person name="Zhong Y."/>
        </authorList>
    </citation>
    <scope>NUCLEOTIDE SEQUENCE</scope>
    <source>
        <strain evidence="2">KCTC 42187</strain>
    </source>
</reference>
<sequence>MKKLLPILFFSLIASFSLRAQEIVSVQEQPGIDRFILDLLLPAISIDYGVRNFKVVYTTTDAFGQPDTASGLLCVPNNANLVYPLAVYNHGTAGNREAVPSREGVGERLLPQGIAGSGFITLAPDYLGLGDSDGIHPYVHAATEASAGRDMLLAVRSWLESQGIRENGQLFLTGYSQGGHATQALHRDLETNPGDDNLTVTAATHLSGPYSISDVMRETLFQEELATLPGYIVYTYVSYNYVYGAFDSLGQAFVEPYLSPIDSFARGITSLDEFNVRLTNLLVSNNAILGDILQDSILAALETKDTSSAIVRALIDNDTYDWAPTAPTVIYYCTEDEQVPFQNAILADSVMRDNGSSSVLLESGGARNHGGCVLPAAVRTIEFFKALANIFPVSTGEVAARPEVSLAPNPVRAGDQVQLQGLPAGSYPYLLYDLSGRQLAQGQTSTDAGLRLPAQAPRGWTVLRVYLPDGSSFVRRILVQ</sequence>
<feature type="signal peptide" evidence="1">
    <location>
        <begin position="1"/>
        <end position="20"/>
    </location>
</feature>
<name>A0A923PJL2_9BACT</name>
<dbReference type="RefSeq" id="WP_187465972.1">
    <property type="nucleotide sequence ID" value="NZ_JACSIT010000080.1"/>
</dbReference>
<keyword evidence="3" id="KW-1185">Reference proteome</keyword>
<organism evidence="2 3">
    <name type="scientific">Neolewinella lacunae</name>
    <dbReference type="NCBI Taxonomy" id="1517758"/>
    <lineage>
        <taxon>Bacteria</taxon>
        <taxon>Pseudomonadati</taxon>
        <taxon>Bacteroidota</taxon>
        <taxon>Saprospiria</taxon>
        <taxon>Saprospirales</taxon>
        <taxon>Lewinellaceae</taxon>
        <taxon>Neolewinella</taxon>
    </lineage>
</organism>
<evidence type="ECO:0000256" key="1">
    <source>
        <dbReference type="SAM" id="SignalP"/>
    </source>
</evidence>
<evidence type="ECO:0000313" key="2">
    <source>
        <dbReference type="EMBL" id="MBC6993876.1"/>
    </source>
</evidence>
<keyword evidence="1" id="KW-0732">Signal</keyword>
<dbReference type="PANTHER" id="PTHR34853:SF1">
    <property type="entry name" value="LIPASE 5"/>
    <property type="match status" value="1"/>
</dbReference>
<dbReference type="GO" id="GO:0016042">
    <property type="term" value="P:lipid catabolic process"/>
    <property type="evidence" value="ECO:0007669"/>
    <property type="project" value="InterPro"/>
</dbReference>
<proteinExistence type="predicted"/>
<evidence type="ECO:0000313" key="3">
    <source>
        <dbReference type="Proteomes" id="UP000650081"/>
    </source>
</evidence>
<dbReference type="PANTHER" id="PTHR34853">
    <property type="match status" value="1"/>
</dbReference>
<dbReference type="EMBL" id="JACSIT010000080">
    <property type="protein sequence ID" value="MBC6993876.1"/>
    <property type="molecule type" value="Genomic_DNA"/>
</dbReference>
<dbReference type="Gene3D" id="3.40.50.1820">
    <property type="entry name" value="alpha/beta hydrolase"/>
    <property type="match status" value="1"/>
</dbReference>
<dbReference type="GO" id="GO:0004806">
    <property type="term" value="F:triacylglycerol lipase activity"/>
    <property type="evidence" value="ECO:0007669"/>
    <property type="project" value="InterPro"/>
</dbReference>
<dbReference type="InterPro" id="IPR005152">
    <property type="entry name" value="Lipase_secreted"/>
</dbReference>